<evidence type="ECO:0000256" key="3">
    <source>
        <dbReference type="ARBA" id="ARBA00031983"/>
    </source>
</evidence>
<dbReference type="EC" id="3.2.2.4" evidence="2"/>
<organism evidence="5 6">
    <name type="scientific">Methylocystis parvus</name>
    <dbReference type="NCBI Taxonomy" id="134"/>
    <lineage>
        <taxon>Bacteria</taxon>
        <taxon>Pseudomonadati</taxon>
        <taxon>Pseudomonadota</taxon>
        <taxon>Alphaproteobacteria</taxon>
        <taxon>Hyphomicrobiales</taxon>
        <taxon>Methylocystaceae</taxon>
        <taxon>Methylocystis</taxon>
    </lineage>
</organism>
<protein>
    <recommendedName>
        <fullName evidence="3">AMP nucleosidase</fullName>
        <ecNumber evidence="2">3.2.2.4</ecNumber>
    </recommendedName>
    <alternativeName>
        <fullName evidence="3">AMP nucleosidase</fullName>
    </alternativeName>
</protein>
<dbReference type="PANTHER" id="PTHR43393">
    <property type="entry name" value="CYTOKININ RIBOSIDE 5'-MONOPHOSPHATE PHOSPHORIBOHYDROLASE"/>
    <property type="match status" value="1"/>
</dbReference>
<evidence type="ECO:0000313" key="6">
    <source>
        <dbReference type="Proteomes" id="UP000422569"/>
    </source>
</evidence>
<dbReference type="GO" id="GO:0009691">
    <property type="term" value="P:cytokinin biosynthetic process"/>
    <property type="evidence" value="ECO:0007669"/>
    <property type="project" value="InterPro"/>
</dbReference>
<evidence type="ECO:0000256" key="4">
    <source>
        <dbReference type="SAM" id="MobiDB-lite"/>
    </source>
</evidence>
<sequence>MSREEEGASREPNPPNPVLRAEPLPEERPKPAHEDPEAAQRVAALLSSPAYREADSDFAFLDSDDARGPRLELDYLKAELLLRRHGITGGVVVFGSTRIVEPATAAARLAEARDAARVRPDDAEAARRLRIAERVAQKAPYYQIARDLGRIVGEAGMRREGGRLAIVTGGGPGIMEAANRGAFDAGAPNVGLNISLRREQFPNPYVTPELCFRFHYFAMRKLHFMLRAQALVAFPGGYGTLDELFETLTLAQTRVTKPMPIVLVGEAYWRRVFDPDFLVEEGVITPEDRGLFWYAETADDIWNGILRWREKAGDPLL</sequence>
<dbReference type="GO" id="GO:0005829">
    <property type="term" value="C:cytosol"/>
    <property type="evidence" value="ECO:0007669"/>
    <property type="project" value="TreeGrafter"/>
</dbReference>
<dbReference type="InterPro" id="IPR052341">
    <property type="entry name" value="LOG_family_nucleotidases"/>
</dbReference>
<reference evidence="5 6" key="1">
    <citation type="submission" date="2019-09" db="EMBL/GenBank/DDBJ databases">
        <title>Isolation and complete genome sequencing of Methylocystis species.</title>
        <authorList>
            <person name="Rumah B.L."/>
            <person name="Stead C.E."/>
            <person name="Stevens B.C."/>
            <person name="Minton N.P."/>
            <person name="Grosse-Honebrink A."/>
            <person name="Zhang Y."/>
        </authorList>
    </citation>
    <scope>NUCLEOTIDE SEQUENCE [LARGE SCALE GENOMIC DNA]</scope>
    <source>
        <strain evidence="5 6">BRCS2</strain>
    </source>
</reference>
<dbReference type="NCBIfam" id="TIGR00730">
    <property type="entry name" value="Rossman fold protein, TIGR00730 family"/>
    <property type="match status" value="1"/>
</dbReference>
<dbReference type="EMBL" id="CP044331">
    <property type="protein sequence ID" value="QGM97205.1"/>
    <property type="molecule type" value="Genomic_DNA"/>
</dbReference>
<evidence type="ECO:0000313" key="5">
    <source>
        <dbReference type="EMBL" id="QGM97205.1"/>
    </source>
</evidence>
<dbReference type="InterPro" id="IPR031100">
    <property type="entry name" value="LOG_fam"/>
</dbReference>
<evidence type="ECO:0000256" key="1">
    <source>
        <dbReference type="ARBA" id="ARBA00000274"/>
    </source>
</evidence>
<dbReference type="Proteomes" id="UP000422569">
    <property type="component" value="Chromosome"/>
</dbReference>
<feature type="compositionally biased region" description="Basic and acidic residues" evidence="4">
    <location>
        <begin position="23"/>
        <end position="38"/>
    </location>
</feature>
<dbReference type="GO" id="GO:0008714">
    <property type="term" value="F:AMP nucleosidase activity"/>
    <property type="evidence" value="ECO:0007669"/>
    <property type="project" value="UniProtKB-EC"/>
</dbReference>
<feature type="region of interest" description="Disordered" evidence="4">
    <location>
        <begin position="1"/>
        <end position="42"/>
    </location>
</feature>
<name>A0A6B8M4F3_9HYPH</name>
<gene>
    <name evidence="5" type="ORF">F7D14_06760</name>
</gene>
<dbReference type="RefSeq" id="WP_016920089.1">
    <property type="nucleotide sequence ID" value="NZ_CP044331.1"/>
</dbReference>
<keyword evidence="6" id="KW-1185">Reference proteome</keyword>
<dbReference type="Gene3D" id="3.40.50.450">
    <property type="match status" value="1"/>
</dbReference>
<accession>A0A6B8M4F3</accession>
<dbReference type="KEGG" id="mpar:F7D14_06760"/>
<dbReference type="Pfam" id="PF03641">
    <property type="entry name" value="Lysine_decarbox"/>
    <property type="match status" value="1"/>
</dbReference>
<dbReference type="PANTHER" id="PTHR43393:SF3">
    <property type="entry name" value="LYSINE DECARBOXYLASE-LIKE PROTEIN"/>
    <property type="match status" value="1"/>
</dbReference>
<evidence type="ECO:0000256" key="2">
    <source>
        <dbReference type="ARBA" id="ARBA00011985"/>
    </source>
</evidence>
<dbReference type="AlphaFoldDB" id="A0A6B8M4F3"/>
<dbReference type="SUPFAM" id="SSF102405">
    <property type="entry name" value="MCP/YpsA-like"/>
    <property type="match status" value="1"/>
</dbReference>
<comment type="catalytic activity">
    <reaction evidence="1">
        <text>AMP + H2O = D-ribose 5-phosphate + adenine</text>
        <dbReference type="Rhea" id="RHEA:20129"/>
        <dbReference type="ChEBI" id="CHEBI:15377"/>
        <dbReference type="ChEBI" id="CHEBI:16708"/>
        <dbReference type="ChEBI" id="CHEBI:78346"/>
        <dbReference type="ChEBI" id="CHEBI:456215"/>
        <dbReference type="EC" id="3.2.2.4"/>
    </reaction>
</comment>
<dbReference type="InterPro" id="IPR005269">
    <property type="entry name" value="LOG"/>
</dbReference>
<proteinExistence type="predicted"/>